<dbReference type="AlphaFoldDB" id="A0A8J6Y525"/>
<gene>
    <name evidence="1" type="ORF">IFK94_16210</name>
</gene>
<evidence type="ECO:0000313" key="1">
    <source>
        <dbReference type="EMBL" id="MBD3869664.1"/>
    </source>
</evidence>
<sequence length="179" mass="20412">DQYDRDLYIQTFFAGLGGTDGSDDWYGFLPYSIDDQFKLHGRYTIEKWNDVYVTGFFNWASGYHYNRRGFQNLYGDYLTFSNNPWFDGAVTPVDGQDFTEEDGLARGIISGSSFWSLDLTIGKVFSLGKGMDLELRGAFFNVLNDQTPLTRQDKAVASFDTPLARQFPRSGTVFVRLSF</sequence>
<feature type="non-terminal residue" evidence="1">
    <location>
        <position position="1"/>
    </location>
</feature>
<organism evidence="1 2">
    <name type="scientific">Candidatus Polarisedimenticola svalbardensis</name>
    <dbReference type="NCBI Taxonomy" id="2886004"/>
    <lineage>
        <taxon>Bacteria</taxon>
        <taxon>Pseudomonadati</taxon>
        <taxon>Acidobacteriota</taxon>
        <taxon>Candidatus Polarisedimenticolia</taxon>
        <taxon>Candidatus Polarisedimenticolales</taxon>
        <taxon>Candidatus Polarisedimenticolaceae</taxon>
        <taxon>Candidatus Polarisedimenticola</taxon>
    </lineage>
</organism>
<protein>
    <submittedName>
        <fullName evidence="1">Uncharacterized protein</fullName>
    </submittedName>
</protein>
<dbReference type="EMBL" id="JACXWD010000151">
    <property type="protein sequence ID" value="MBD3869664.1"/>
    <property type="molecule type" value="Genomic_DNA"/>
</dbReference>
<dbReference type="Proteomes" id="UP000648239">
    <property type="component" value="Unassembled WGS sequence"/>
</dbReference>
<comment type="caution">
    <text evidence="1">The sequence shown here is derived from an EMBL/GenBank/DDBJ whole genome shotgun (WGS) entry which is preliminary data.</text>
</comment>
<name>A0A8J6Y525_9BACT</name>
<accession>A0A8J6Y525</accession>
<evidence type="ECO:0000313" key="2">
    <source>
        <dbReference type="Proteomes" id="UP000648239"/>
    </source>
</evidence>
<reference evidence="1 2" key="1">
    <citation type="submission" date="2020-08" db="EMBL/GenBank/DDBJ databases">
        <title>Acidobacteriota in marine sediments use diverse sulfur dissimilation pathways.</title>
        <authorList>
            <person name="Wasmund K."/>
        </authorList>
    </citation>
    <scope>NUCLEOTIDE SEQUENCE [LARGE SCALE GENOMIC DNA]</scope>
    <source>
        <strain evidence="1">MAG AM4</strain>
    </source>
</reference>
<proteinExistence type="predicted"/>